<accession>A0AAU7DLF6</accession>
<keyword evidence="1" id="KW-0472">Membrane</keyword>
<feature type="transmembrane region" description="Helical" evidence="1">
    <location>
        <begin position="45"/>
        <end position="67"/>
    </location>
</feature>
<dbReference type="RefSeq" id="WP_348263364.1">
    <property type="nucleotide sequence ID" value="NZ_CP121196.1"/>
</dbReference>
<proteinExistence type="predicted"/>
<keyword evidence="1" id="KW-1133">Transmembrane helix</keyword>
<name>A0AAU7DLF6_9BACT</name>
<feature type="transmembrane region" description="Helical" evidence="1">
    <location>
        <begin position="111"/>
        <end position="133"/>
    </location>
</feature>
<organism evidence="2">
    <name type="scientific">Telmatobacter sp. DSM 110680</name>
    <dbReference type="NCBI Taxonomy" id="3036704"/>
    <lineage>
        <taxon>Bacteria</taxon>
        <taxon>Pseudomonadati</taxon>
        <taxon>Acidobacteriota</taxon>
        <taxon>Terriglobia</taxon>
        <taxon>Terriglobales</taxon>
        <taxon>Acidobacteriaceae</taxon>
        <taxon>Telmatobacter</taxon>
    </lineage>
</organism>
<feature type="transmembrane region" description="Helical" evidence="1">
    <location>
        <begin position="79"/>
        <end position="99"/>
    </location>
</feature>
<dbReference type="AlphaFoldDB" id="A0AAU7DLF6"/>
<feature type="transmembrane region" description="Helical" evidence="1">
    <location>
        <begin position="6"/>
        <end position="24"/>
    </location>
</feature>
<evidence type="ECO:0000256" key="1">
    <source>
        <dbReference type="SAM" id="Phobius"/>
    </source>
</evidence>
<sequence>MTLHIHLQIVGFLLVLLGLSHVFMNRYFGWRNELAKVSLLTRQIFYVHTYFIALGVVLGGAVSLAFPNQLLGHAPLNRAILAGMAFFWCCRLLTQFLVYDGAIWRGDRYRTCMHVAFSLLWCYVTAIYSLAFIKVCGA</sequence>
<gene>
    <name evidence="2" type="ORF">P8935_02145</name>
</gene>
<protein>
    <submittedName>
        <fullName evidence="2">Uncharacterized protein</fullName>
    </submittedName>
</protein>
<evidence type="ECO:0000313" key="2">
    <source>
        <dbReference type="EMBL" id="XBH18141.1"/>
    </source>
</evidence>
<keyword evidence="1" id="KW-0812">Transmembrane</keyword>
<dbReference type="EMBL" id="CP121196">
    <property type="protein sequence ID" value="XBH18141.1"/>
    <property type="molecule type" value="Genomic_DNA"/>
</dbReference>
<reference evidence="2" key="1">
    <citation type="submission" date="2023-03" db="EMBL/GenBank/DDBJ databases">
        <title>Edaphobacter sp.</title>
        <authorList>
            <person name="Huber K.J."/>
            <person name="Papendorf J."/>
            <person name="Pilke C."/>
            <person name="Bunk B."/>
            <person name="Sproeer C."/>
            <person name="Pester M."/>
        </authorList>
    </citation>
    <scope>NUCLEOTIDE SEQUENCE</scope>
    <source>
        <strain evidence="2">DSM 110680</strain>
    </source>
</reference>